<dbReference type="PROSITE" id="PS50887">
    <property type="entry name" value="GGDEF"/>
    <property type="match status" value="1"/>
</dbReference>
<keyword evidence="1" id="KW-0812">Transmembrane</keyword>
<evidence type="ECO:0000256" key="1">
    <source>
        <dbReference type="SAM" id="Phobius"/>
    </source>
</evidence>
<dbReference type="InterPro" id="IPR000160">
    <property type="entry name" value="GGDEF_dom"/>
</dbReference>
<evidence type="ECO:0000259" key="3">
    <source>
        <dbReference type="PROSITE" id="PS50887"/>
    </source>
</evidence>
<dbReference type="RefSeq" id="WP_152275999.1">
    <property type="nucleotide sequence ID" value="NZ_WEKV01000004.1"/>
</dbReference>
<comment type="caution">
    <text evidence="4">The sequence shown here is derived from an EMBL/GenBank/DDBJ whole genome shotgun (WGS) entry which is preliminary data.</text>
</comment>
<dbReference type="SMART" id="SM00267">
    <property type="entry name" value="GGDEF"/>
    <property type="match status" value="1"/>
</dbReference>
<dbReference type="PANTHER" id="PTHR33121">
    <property type="entry name" value="CYCLIC DI-GMP PHOSPHODIESTERASE PDEF"/>
    <property type="match status" value="1"/>
</dbReference>
<dbReference type="InterPro" id="IPR029787">
    <property type="entry name" value="Nucleotide_cyclase"/>
</dbReference>
<evidence type="ECO:0000313" key="5">
    <source>
        <dbReference type="Proteomes" id="UP000469949"/>
    </source>
</evidence>
<evidence type="ECO:0000313" key="4">
    <source>
        <dbReference type="EMBL" id="KAB7787292.1"/>
    </source>
</evidence>
<keyword evidence="1" id="KW-1133">Transmembrane helix</keyword>
<feature type="domain" description="GGDEF" evidence="3">
    <location>
        <begin position="264"/>
        <end position="394"/>
    </location>
</feature>
<feature type="transmembrane region" description="Helical" evidence="1">
    <location>
        <begin position="163"/>
        <end position="191"/>
    </location>
</feature>
<sequence length="669" mass="71959">MRSRSSTEPHRDRLIRRDQLDAVRGSVQQALPVNALLGLASFLVALHSGHGAAGALWFSASTLVNGLRFGLCRARCEGLAIAADGGTVLGEVASRSVDRHLRLACLAALLSGSVWAFLPILCGGYTAPQTLFYLTITCGITAGAVTHGIAYARIPICFITPPLLSVAGCLLAVGGFDRTCLAATVLLYLAALIRSAIATERGFRETSRLKNEATALAEARKAAHASASALAEEMRERATHDGLTGLLNRAGFVQRAEERLASGAPVCLMLLDLDGFKSVNDVYGHTTGDRVLVEVARRIRAAVPMECDAARLGGDEFALVYDTTRVIESPSALADRLIRTVAEPFESFDTRRLGMSVGICQRPADSLTHLLSCADEALYAAKHSGRNHFRLFDEGLRTRLEVRRDCERDLSQALAEGALEMWFQPIFGRDGRSVANLEALVRWRHPVHGWVPPADLIAAAAMAGLTESLLRFILEQTCGMLCALRDRGLHDLSVAMNVSPREMAQIAVDEIVLGRLRVLGLPATALEIEITEETALDIEAVQGKLLALSRAGIRMALDDFGTGYSSLASLRQLRAGRVKIDRSLVTGLTEAEDKRGLVQAVLGLGRALGLEVVAEGVETADDLATLQSMGCPFMQGYHLGRPQPAEDILRFLDARPGADVQARLHLRGA</sequence>
<name>A0A833JBQ1_9HYPH</name>
<proteinExistence type="predicted"/>
<dbReference type="AlphaFoldDB" id="A0A833JBQ1"/>
<dbReference type="PANTHER" id="PTHR33121:SF70">
    <property type="entry name" value="SIGNALING PROTEIN YKOW"/>
    <property type="match status" value="1"/>
</dbReference>
<dbReference type="SUPFAM" id="SSF141868">
    <property type="entry name" value="EAL domain-like"/>
    <property type="match status" value="1"/>
</dbReference>
<accession>A0A833JBQ1</accession>
<dbReference type="SUPFAM" id="SSF55073">
    <property type="entry name" value="Nucleotide cyclase"/>
    <property type="match status" value="1"/>
</dbReference>
<dbReference type="InterPro" id="IPR043128">
    <property type="entry name" value="Rev_trsase/Diguanyl_cyclase"/>
</dbReference>
<reference evidence="4 5" key="1">
    <citation type="submission" date="2019-10" db="EMBL/GenBank/DDBJ databases">
        <title>Draft Genome Sequence of the Caffeine Degrading Methylotroph Methylorubrum populi PINKEL.</title>
        <authorList>
            <person name="Dawson S.C."/>
            <person name="Zhang X."/>
            <person name="Wright M.E."/>
            <person name="Sharma G."/>
            <person name="Langner J.T."/>
            <person name="Ditty J.L."/>
            <person name="Subuyuj G.A."/>
        </authorList>
    </citation>
    <scope>NUCLEOTIDE SEQUENCE [LARGE SCALE GENOMIC DNA]</scope>
    <source>
        <strain evidence="4 5">Pinkel</strain>
    </source>
</reference>
<dbReference type="Gene3D" id="3.20.20.450">
    <property type="entry name" value="EAL domain"/>
    <property type="match status" value="1"/>
</dbReference>
<dbReference type="SMART" id="SM00052">
    <property type="entry name" value="EAL"/>
    <property type="match status" value="1"/>
</dbReference>
<feature type="transmembrane region" description="Helical" evidence="1">
    <location>
        <begin position="103"/>
        <end position="126"/>
    </location>
</feature>
<dbReference type="PROSITE" id="PS50883">
    <property type="entry name" value="EAL"/>
    <property type="match status" value="1"/>
</dbReference>
<keyword evidence="1" id="KW-0472">Membrane</keyword>
<protein>
    <submittedName>
        <fullName evidence="4">Signaling protein</fullName>
    </submittedName>
</protein>
<feature type="transmembrane region" description="Helical" evidence="1">
    <location>
        <begin position="132"/>
        <end position="151"/>
    </location>
</feature>
<dbReference type="EMBL" id="WEKV01000004">
    <property type="protein sequence ID" value="KAB7787292.1"/>
    <property type="molecule type" value="Genomic_DNA"/>
</dbReference>
<dbReference type="Pfam" id="PF00563">
    <property type="entry name" value="EAL"/>
    <property type="match status" value="1"/>
</dbReference>
<dbReference type="Pfam" id="PF00990">
    <property type="entry name" value="GGDEF"/>
    <property type="match status" value="1"/>
</dbReference>
<dbReference type="GO" id="GO:0071111">
    <property type="term" value="F:cyclic-guanylate-specific phosphodiesterase activity"/>
    <property type="evidence" value="ECO:0007669"/>
    <property type="project" value="InterPro"/>
</dbReference>
<dbReference type="InterPro" id="IPR050706">
    <property type="entry name" value="Cyclic-di-GMP_PDE-like"/>
</dbReference>
<gene>
    <name evidence="4" type="ORF">F8B43_0728</name>
</gene>
<dbReference type="Gene3D" id="3.30.70.270">
    <property type="match status" value="1"/>
</dbReference>
<dbReference type="CDD" id="cd01949">
    <property type="entry name" value="GGDEF"/>
    <property type="match status" value="1"/>
</dbReference>
<dbReference type="CDD" id="cd01948">
    <property type="entry name" value="EAL"/>
    <property type="match status" value="1"/>
</dbReference>
<feature type="domain" description="EAL" evidence="2">
    <location>
        <begin position="403"/>
        <end position="656"/>
    </location>
</feature>
<dbReference type="InterPro" id="IPR001633">
    <property type="entry name" value="EAL_dom"/>
</dbReference>
<dbReference type="InterPro" id="IPR035919">
    <property type="entry name" value="EAL_sf"/>
</dbReference>
<dbReference type="NCBIfam" id="TIGR00254">
    <property type="entry name" value="GGDEF"/>
    <property type="match status" value="1"/>
</dbReference>
<evidence type="ECO:0000259" key="2">
    <source>
        <dbReference type="PROSITE" id="PS50883"/>
    </source>
</evidence>
<dbReference type="Proteomes" id="UP000469949">
    <property type="component" value="Unassembled WGS sequence"/>
</dbReference>
<organism evidence="4 5">
    <name type="scientific">Methylorubrum populi</name>
    <dbReference type="NCBI Taxonomy" id="223967"/>
    <lineage>
        <taxon>Bacteria</taxon>
        <taxon>Pseudomonadati</taxon>
        <taxon>Pseudomonadota</taxon>
        <taxon>Alphaproteobacteria</taxon>
        <taxon>Hyphomicrobiales</taxon>
        <taxon>Methylobacteriaceae</taxon>
        <taxon>Methylorubrum</taxon>
    </lineage>
</organism>